<dbReference type="SUPFAM" id="SSF51215">
    <property type="entry name" value="Regulatory protein AraC"/>
    <property type="match status" value="1"/>
</dbReference>
<reference evidence="6 7" key="1">
    <citation type="submission" date="2020-01" db="EMBL/GenBank/DDBJ databases">
        <title>Paenibacillus soybeanensis sp. nov. isolated from the nodules of soybean (Glycine max(L.) Merr).</title>
        <authorList>
            <person name="Wang H."/>
        </authorList>
    </citation>
    <scope>NUCLEOTIDE SEQUENCE [LARGE SCALE GENOMIC DNA]</scope>
    <source>
        <strain evidence="6 7">DSM 23054</strain>
    </source>
</reference>
<gene>
    <name evidence="6" type="ORF">GT003_09965</name>
</gene>
<evidence type="ECO:0000259" key="5">
    <source>
        <dbReference type="PROSITE" id="PS01124"/>
    </source>
</evidence>
<dbReference type="InterPro" id="IPR003313">
    <property type="entry name" value="AraC-bd"/>
</dbReference>
<dbReference type="Proteomes" id="UP000558113">
    <property type="component" value="Unassembled WGS sequence"/>
</dbReference>
<dbReference type="GO" id="GO:0043565">
    <property type="term" value="F:sequence-specific DNA binding"/>
    <property type="evidence" value="ECO:0007669"/>
    <property type="project" value="InterPro"/>
</dbReference>
<dbReference type="PANTHER" id="PTHR46796">
    <property type="entry name" value="HTH-TYPE TRANSCRIPTIONAL ACTIVATOR RHAS-RELATED"/>
    <property type="match status" value="1"/>
</dbReference>
<keyword evidence="3" id="KW-0238">DNA-binding</keyword>
<keyword evidence="7" id="KW-1185">Reference proteome</keyword>
<evidence type="ECO:0000256" key="1">
    <source>
        <dbReference type="ARBA" id="ARBA00022490"/>
    </source>
</evidence>
<dbReference type="RefSeq" id="WP_161697007.1">
    <property type="nucleotide sequence ID" value="NZ_JAAAMU010000004.1"/>
</dbReference>
<keyword evidence="2" id="KW-0805">Transcription regulation</keyword>
<accession>A0A7X5BYC4</accession>
<dbReference type="InterPro" id="IPR037923">
    <property type="entry name" value="HTH-like"/>
</dbReference>
<dbReference type="AlphaFoldDB" id="A0A7X5BYC4"/>
<dbReference type="Pfam" id="PF12833">
    <property type="entry name" value="HTH_18"/>
    <property type="match status" value="1"/>
</dbReference>
<evidence type="ECO:0000256" key="4">
    <source>
        <dbReference type="ARBA" id="ARBA00023163"/>
    </source>
</evidence>
<proteinExistence type="predicted"/>
<dbReference type="Gene3D" id="1.10.10.60">
    <property type="entry name" value="Homeodomain-like"/>
    <property type="match status" value="2"/>
</dbReference>
<dbReference type="PANTHER" id="PTHR46796:SF13">
    <property type="entry name" value="HTH-TYPE TRANSCRIPTIONAL ACTIVATOR RHAS"/>
    <property type="match status" value="1"/>
</dbReference>
<feature type="domain" description="HTH araC/xylS-type" evidence="5">
    <location>
        <begin position="207"/>
        <end position="310"/>
    </location>
</feature>
<dbReference type="EMBL" id="JAAAMU010000004">
    <property type="protein sequence ID" value="NBC69316.1"/>
    <property type="molecule type" value="Genomic_DNA"/>
</dbReference>
<evidence type="ECO:0000256" key="3">
    <source>
        <dbReference type="ARBA" id="ARBA00023125"/>
    </source>
</evidence>
<keyword evidence="4" id="KW-0804">Transcription</keyword>
<comment type="caution">
    <text evidence="6">The sequence shown here is derived from an EMBL/GenBank/DDBJ whole genome shotgun (WGS) entry which is preliminary data.</text>
</comment>
<dbReference type="InterPro" id="IPR050204">
    <property type="entry name" value="AraC_XylS_family_regulators"/>
</dbReference>
<dbReference type="GO" id="GO:0003700">
    <property type="term" value="F:DNA-binding transcription factor activity"/>
    <property type="evidence" value="ECO:0007669"/>
    <property type="project" value="InterPro"/>
</dbReference>
<dbReference type="SUPFAM" id="SSF46689">
    <property type="entry name" value="Homeodomain-like"/>
    <property type="match status" value="2"/>
</dbReference>
<dbReference type="PROSITE" id="PS01124">
    <property type="entry name" value="HTH_ARAC_FAMILY_2"/>
    <property type="match status" value="1"/>
</dbReference>
<dbReference type="Gene3D" id="2.60.120.10">
    <property type="entry name" value="Jelly Rolls"/>
    <property type="match status" value="1"/>
</dbReference>
<dbReference type="OrthoDB" id="2237754at2"/>
<evidence type="ECO:0000256" key="2">
    <source>
        <dbReference type="ARBA" id="ARBA00023015"/>
    </source>
</evidence>
<dbReference type="SMART" id="SM00342">
    <property type="entry name" value="HTH_ARAC"/>
    <property type="match status" value="1"/>
</dbReference>
<keyword evidence="1" id="KW-0963">Cytoplasm</keyword>
<dbReference type="InterPro" id="IPR009057">
    <property type="entry name" value="Homeodomain-like_sf"/>
</dbReference>
<protein>
    <submittedName>
        <fullName evidence="6">Helix-turn-helix domain-containing protein</fullName>
    </submittedName>
</protein>
<organism evidence="6 7">
    <name type="scientific">Paenibacillus sacheonensis</name>
    <dbReference type="NCBI Taxonomy" id="742054"/>
    <lineage>
        <taxon>Bacteria</taxon>
        <taxon>Bacillati</taxon>
        <taxon>Bacillota</taxon>
        <taxon>Bacilli</taxon>
        <taxon>Bacillales</taxon>
        <taxon>Paenibacillaceae</taxon>
        <taxon>Paenibacillus</taxon>
    </lineage>
</organism>
<dbReference type="InterPro" id="IPR014710">
    <property type="entry name" value="RmlC-like_jellyroll"/>
</dbReference>
<evidence type="ECO:0000313" key="6">
    <source>
        <dbReference type="EMBL" id="NBC69316.1"/>
    </source>
</evidence>
<dbReference type="InterPro" id="IPR018060">
    <property type="entry name" value="HTH_AraC"/>
</dbReference>
<name>A0A7X5BYC4_9BACL</name>
<dbReference type="Pfam" id="PF02311">
    <property type="entry name" value="AraC_binding"/>
    <property type="match status" value="1"/>
</dbReference>
<evidence type="ECO:0000313" key="7">
    <source>
        <dbReference type="Proteomes" id="UP000558113"/>
    </source>
</evidence>
<sequence>MHAEFRPKPNDRKEAVDLRHDAPAFIEIATPAVRAKLLPRPGELRFELPFGPQYSGIVYIDRLTDPAWFTPMQIHDYFELCCVSEGSGWFILDGAKHAAEAGDVFVTKPHEVHCGGASGQGQFTLYSLGFRFQELTPLENGYYLLGQSRVVRDSSGAVAQWCERLLRECEHEAPYGPIMAKSVLTALLTDILRCYANHEPARENAADPIPSYIKSALSIIHAQSASRIPDVIRQAGVSRAHFDRNFKRLLGVTPGGYLRRLLMDRAKRALLETDRSVTEIADLLDFESVQAFCLFFKRQSGASPLQFRRQAARIAAPGSDQEEEC</sequence>